<proteinExistence type="predicted"/>
<dbReference type="Gene3D" id="3.30.70.20">
    <property type="match status" value="1"/>
</dbReference>
<dbReference type="OrthoDB" id="9798098at2"/>
<protein>
    <submittedName>
        <fullName evidence="2">Iron hydrogenase 1</fullName>
        <ecNumber evidence="2">1.12.7.2</ecNumber>
    </submittedName>
    <submittedName>
        <fullName evidence="3">Iron only hydrogenase large subunit, C-terminal domain</fullName>
    </submittedName>
</protein>
<reference evidence="5" key="4">
    <citation type="submission" date="2016-11" db="EMBL/GenBank/DDBJ databases">
        <authorList>
            <person name="Jaros S."/>
            <person name="Januszkiewicz K."/>
            <person name="Wedrychowicz H."/>
        </authorList>
    </citation>
    <scope>NUCLEOTIDE SEQUENCE [LARGE SCALE GENOMIC DNA]</scope>
    <source>
        <strain evidence="5">DSM 1682</strain>
    </source>
</reference>
<dbReference type="InterPro" id="IPR004108">
    <property type="entry name" value="Fe_hydrogenase_lsu_C"/>
</dbReference>
<name>A0A0X1U8N8_ANAPI</name>
<dbReference type="AlphaFoldDB" id="A0A0X1U8N8"/>
<dbReference type="Proteomes" id="UP000068026">
    <property type="component" value="Chromosome"/>
</dbReference>
<feature type="domain" description="4Fe-4S ferredoxin-type" evidence="1">
    <location>
        <begin position="79"/>
        <end position="109"/>
    </location>
</feature>
<reference evidence="4" key="2">
    <citation type="submission" date="2016-01" db="EMBL/GenBank/DDBJ databases">
        <authorList>
            <person name="Poehlein A."/>
            <person name="Schlien K."/>
            <person name="Gottschalk G."/>
            <person name="Buckel W."/>
            <person name="Daniel R."/>
        </authorList>
    </citation>
    <scope>NUCLEOTIDE SEQUENCE [LARGE SCALE GENOMIC DNA]</scope>
    <source>
        <strain evidence="4">X2</strain>
    </source>
</reference>
<dbReference type="GO" id="GO:0008901">
    <property type="term" value="F:ferredoxin hydrogenase activity"/>
    <property type="evidence" value="ECO:0007669"/>
    <property type="project" value="UniProtKB-EC"/>
</dbReference>
<evidence type="ECO:0000259" key="1">
    <source>
        <dbReference type="PROSITE" id="PS51379"/>
    </source>
</evidence>
<evidence type="ECO:0000313" key="3">
    <source>
        <dbReference type="EMBL" id="SHE96677.1"/>
    </source>
</evidence>
<dbReference type="InterPro" id="IPR050340">
    <property type="entry name" value="Cytosolic_Fe-S_CAF"/>
</dbReference>
<dbReference type="InterPro" id="IPR009016">
    <property type="entry name" value="Fe_hydrogenase"/>
</dbReference>
<evidence type="ECO:0000313" key="4">
    <source>
        <dbReference type="Proteomes" id="UP000068026"/>
    </source>
</evidence>
<dbReference type="RefSeq" id="WP_066050288.1">
    <property type="nucleotide sequence ID" value="NZ_CP014223.1"/>
</dbReference>
<accession>A0A0X1U8N8</accession>
<reference evidence="3" key="3">
    <citation type="submission" date="2016-11" db="EMBL/GenBank/DDBJ databases">
        <authorList>
            <person name="Varghese N."/>
            <person name="Submissions S."/>
        </authorList>
    </citation>
    <scope>NUCLEOTIDE SEQUENCE</scope>
    <source>
        <strain evidence="3">DSM 1682</strain>
    </source>
</reference>
<organism evidence="3 5">
    <name type="scientific">Anaerotignum propionicum DSM 1682</name>
    <dbReference type="NCBI Taxonomy" id="991789"/>
    <lineage>
        <taxon>Bacteria</taxon>
        <taxon>Bacillati</taxon>
        <taxon>Bacillota</taxon>
        <taxon>Clostridia</taxon>
        <taxon>Lachnospirales</taxon>
        <taxon>Anaerotignaceae</taxon>
        <taxon>Anaerotignum</taxon>
    </lineage>
</organism>
<dbReference type="EMBL" id="FQUA01000012">
    <property type="protein sequence ID" value="SHE96677.1"/>
    <property type="molecule type" value="Genomic_DNA"/>
</dbReference>
<dbReference type="SUPFAM" id="SSF54862">
    <property type="entry name" value="4Fe-4S ferredoxins"/>
    <property type="match status" value="1"/>
</dbReference>
<evidence type="ECO:0000313" key="2">
    <source>
        <dbReference type="EMBL" id="AMJ41307.1"/>
    </source>
</evidence>
<dbReference type="SUPFAM" id="SSF53920">
    <property type="entry name" value="Fe-only hydrogenase"/>
    <property type="match status" value="1"/>
</dbReference>
<dbReference type="EMBL" id="CP014223">
    <property type="protein sequence ID" value="AMJ41307.1"/>
    <property type="molecule type" value="Genomic_DNA"/>
</dbReference>
<gene>
    <name evidence="2" type="ORF">CPRO_17190</name>
    <name evidence="3" type="ORF">SAMN02745151_02345</name>
</gene>
<keyword evidence="2" id="KW-0560">Oxidoreductase</keyword>
<sequence>MTFEDLYNRLLKAAVNSKMPEELNLIENEGYDPHHLDCLINPYKHEVVLRTGQCNCTPEEKDECKGKCLFDALFINPDGNIDINGENCVGCGDCVKNCKKANMIESKDSLAMLEALYNANRPVYAMIAPAFVNQYSDEITPGKLRAAFKRIGFTGMVEVALFADILTLKEALEFDRNIKTEEDFQLTSCCCPMWIAMIRKVYSQLVSHVPAAVSPMVACGRSIKELYPGAITVFIGPCMAKKAEAKEKDVRDSTDFVLTFKEIQDIFDFAGLNLKEMKEDERDHSSKAGRIYAGTGGVSEAVREAVERINPTREITVKTRHADGVAGCKKMLNDILAGAGNANFYEGMGCVGGCVGGPKALIPKEEGKESVRRYGEEAIYKTPFDSPYVVKMLHELGLETVDSLLEERDIFIRKW</sequence>
<evidence type="ECO:0000313" key="5">
    <source>
        <dbReference type="Proteomes" id="UP000184204"/>
    </source>
</evidence>
<dbReference type="InterPro" id="IPR017896">
    <property type="entry name" value="4Fe4S_Fe-S-bd"/>
</dbReference>
<dbReference type="EC" id="1.12.7.2" evidence="2"/>
<keyword evidence="4" id="KW-1185">Reference proteome</keyword>
<dbReference type="KEGG" id="cpro:CPRO_17190"/>
<reference evidence="2 4" key="1">
    <citation type="journal article" date="2016" name="Genome Announc.">
        <title>Complete Genome Sequence of the Amino Acid-Fermenting Clostridium propionicum X2 (DSM 1682).</title>
        <authorList>
            <person name="Poehlein A."/>
            <person name="Schlien K."/>
            <person name="Chowdhury N.P."/>
            <person name="Gottschalk G."/>
            <person name="Buckel W."/>
            <person name="Daniel R."/>
        </authorList>
    </citation>
    <scope>NUCLEOTIDE SEQUENCE [LARGE SCALE GENOMIC DNA]</scope>
    <source>
        <strain evidence="2 4">X2</strain>
    </source>
</reference>
<dbReference type="Proteomes" id="UP000184204">
    <property type="component" value="Unassembled WGS sequence"/>
</dbReference>
<dbReference type="Gene3D" id="3.40.950.10">
    <property type="entry name" value="Fe-only Hydrogenase (Larger Subunit), Chain L, domain 3"/>
    <property type="match status" value="1"/>
</dbReference>
<dbReference type="PROSITE" id="PS51379">
    <property type="entry name" value="4FE4S_FER_2"/>
    <property type="match status" value="1"/>
</dbReference>
<dbReference type="Pfam" id="PF02906">
    <property type="entry name" value="Fe_hyd_lg_C"/>
    <property type="match status" value="1"/>
</dbReference>
<dbReference type="PANTHER" id="PTHR11615">
    <property type="entry name" value="NITRATE, FORMATE, IRON DEHYDROGENASE"/>
    <property type="match status" value="1"/>
</dbReference>